<evidence type="ECO:0000256" key="15">
    <source>
        <dbReference type="ARBA" id="ARBA00023303"/>
    </source>
</evidence>
<keyword evidence="12" id="KW-0325">Glycoprotein</keyword>
<evidence type="ECO:0000256" key="9">
    <source>
        <dbReference type="ARBA" id="ARBA00023065"/>
    </source>
</evidence>
<feature type="site" description="Crucial to convey clamshell closure to channel opening" evidence="18">
    <location>
        <position position="605"/>
    </location>
</feature>
<dbReference type="KEGG" id="lgi:LOTGIDRAFT_131225"/>
<keyword evidence="4 20" id="KW-0812">Transmembrane</keyword>
<dbReference type="SUPFAM" id="SSF53822">
    <property type="entry name" value="Periplasmic binding protein-like I"/>
    <property type="match status" value="1"/>
</dbReference>
<evidence type="ECO:0000313" key="24">
    <source>
        <dbReference type="Proteomes" id="UP000030746"/>
    </source>
</evidence>
<feature type="disulfide bond" evidence="19">
    <location>
        <begin position="688"/>
        <end position="741"/>
    </location>
</feature>
<keyword evidence="19" id="KW-1015">Disulfide bond</keyword>
<dbReference type="SUPFAM" id="SSF53850">
    <property type="entry name" value="Periplasmic binding protein-like II"/>
    <property type="match status" value="1"/>
</dbReference>
<dbReference type="HOGENOM" id="CLU_002039_3_0_1"/>
<evidence type="ECO:0000256" key="11">
    <source>
        <dbReference type="ARBA" id="ARBA00023170"/>
    </source>
</evidence>
<evidence type="ECO:0008006" key="25">
    <source>
        <dbReference type="Google" id="ProtNLM"/>
    </source>
</evidence>
<dbReference type="Pfam" id="PF10613">
    <property type="entry name" value="Lig_chan-Glu_bd"/>
    <property type="match status" value="1"/>
</dbReference>
<dbReference type="GO" id="GO:0046872">
    <property type="term" value="F:metal ion binding"/>
    <property type="evidence" value="ECO:0007669"/>
    <property type="project" value="UniProtKB-KW"/>
</dbReference>
<accession>V3Z2U5</accession>
<evidence type="ECO:0000259" key="22">
    <source>
        <dbReference type="SMART" id="SM00918"/>
    </source>
</evidence>
<keyword evidence="3" id="KW-1003">Cell membrane</keyword>
<keyword evidence="8" id="KW-0770">Synapse</keyword>
<dbReference type="PRINTS" id="PR00177">
    <property type="entry name" value="NMDARECEPTOR"/>
</dbReference>
<keyword evidence="5" id="KW-0479">Metal-binding</keyword>
<dbReference type="InterPro" id="IPR001828">
    <property type="entry name" value="ANF_lig-bd_rcpt"/>
</dbReference>
<dbReference type="InterPro" id="IPR019594">
    <property type="entry name" value="Glu/Gly-bd"/>
</dbReference>
<evidence type="ECO:0000256" key="13">
    <source>
        <dbReference type="ARBA" id="ARBA00023257"/>
    </source>
</evidence>
<dbReference type="FunFam" id="3.40.190.10:FF:000009">
    <property type="entry name" value="Putative glutamate receptor ionotropic NMDA 2B"/>
    <property type="match status" value="1"/>
</dbReference>
<dbReference type="EMBL" id="KB203357">
    <property type="protein sequence ID" value="ESO84923.1"/>
    <property type="molecule type" value="Genomic_DNA"/>
</dbReference>
<reference evidence="23 24" key="1">
    <citation type="journal article" date="2013" name="Nature">
        <title>Insights into bilaterian evolution from three spiralian genomes.</title>
        <authorList>
            <person name="Simakov O."/>
            <person name="Marletaz F."/>
            <person name="Cho S.J."/>
            <person name="Edsinger-Gonzales E."/>
            <person name="Havlak P."/>
            <person name="Hellsten U."/>
            <person name="Kuo D.H."/>
            <person name="Larsson T."/>
            <person name="Lv J."/>
            <person name="Arendt D."/>
            <person name="Savage R."/>
            <person name="Osoegawa K."/>
            <person name="de Jong P."/>
            <person name="Grimwood J."/>
            <person name="Chapman J.A."/>
            <person name="Shapiro H."/>
            <person name="Aerts A."/>
            <person name="Otillar R.P."/>
            <person name="Terry A.Y."/>
            <person name="Boore J.L."/>
            <person name="Grigoriev I.V."/>
            <person name="Lindberg D.R."/>
            <person name="Seaver E.C."/>
            <person name="Weisblat D.A."/>
            <person name="Putnam N.H."/>
            <person name="Rokhsar D.S."/>
        </authorList>
    </citation>
    <scope>NUCLEOTIDE SEQUENCE [LARGE SCALE GENOMIC DNA]</scope>
</reference>
<keyword evidence="6" id="KW-0862">Zinc</keyword>
<evidence type="ECO:0000256" key="16">
    <source>
        <dbReference type="ARBA" id="ARBA00034100"/>
    </source>
</evidence>
<keyword evidence="24" id="KW-1185">Reference proteome</keyword>
<feature type="site" description="Interaction with the cone snail toxin Con-ikot-ikot" evidence="18">
    <location>
        <position position="638"/>
    </location>
</feature>
<evidence type="ECO:0000256" key="3">
    <source>
        <dbReference type="ARBA" id="ARBA00022475"/>
    </source>
</evidence>
<keyword evidence="15" id="KW-0407">Ion channel</keyword>
<dbReference type="Gene3D" id="3.40.50.2300">
    <property type="match status" value="2"/>
</dbReference>
<dbReference type="Gene3D" id="3.40.190.10">
    <property type="entry name" value="Periplasmic binding protein-like II"/>
    <property type="match status" value="3"/>
</dbReference>
<evidence type="ECO:0000256" key="20">
    <source>
        <dbReference type="SAM" id="Phobius"/>
    </source>
</evidence>
<comment type="subcellular location">
    <subcellularLocation>
        <location evidence="1">Cell membrane</location>
        <topology evidence="1">Multi-pass membrane protein</topology>
    </subcellularLocation>
    <subcellularLocation>
        <location evidence="16">Postsynaptic cell membrane</location>
    </subcellularLocation>
</comment>
<dbReference type="AlphaFoldDB" id="V3Z2U5"/>
<protein>
    <recommendedName>
        <fullName evidence="25">Ionotropic glutamate receptor C-terminal domain-containing protein</fullName>
    </recommendedName>
</protein>
<keyword evidence="9" id="KW-0406">Ion transport</keyword>
<feature type="transmembrane region" description="Helical" evidence="20">
    <location>
        <begin position="501"/>
        <end position="522"/>
    </location>
</feature>
<dbReference type="InterPro" id="IPR015683">
    <property type="entry name" value="Ionotropic_Glu_rcpt"/>
</dbReference>
<dbReference type="GO" id="GO:0045211">
    <property type="term" value="C:postsynaptic membrane"/>
    <property type="evidence" value="ECO:0007669"/>
    <property type="project" value="UniProtKB-SubCell"/>
</dbReference>
<organism evidence="23 24">
    <name type="scientific">Lottia gigantea</name>
    <name type="common">Giant owl limpet</name>
    <dbReference type="NCBI Taxonomy" id="225164"/>
    <lineage>
        <taxon>Eukaryota</taxon>
        <taxon>Metazoa</taxon>
        <taxon>Spiralia</taxon>
        <taxon>Lophotrochozoa</taxon>
        <taxon>Mollusca</taxon>
        <taxon>Gastropoda</taxon>
        <taxon>Patellogastropoda</taxon>
        <taxon>Lottioidea</taxon>
        <taxon>Lottiidae</taxon>
        <taxon>Lottia</taxon>
    </lineage>
</organism>
<feature type="transmembrane region" description="Helical" evidence="20">
    <location>
        <begin position="572"/>
        <end position="597"/>
    </location>
</feature>
<keyword evidence="2" id="KW-0813">Transport</keyword>
<dbReference type="InterPro" id="IPR001320">
    <property type="entry name" value="Iontro_rcpt_C"/>
</dbReference>
<evidence type="ECO:0000256" key="18">
    <source>
        <dbReference type="PIRSR" id="PIRSR601508-2"/>
    </source>
</evidence>
<dbReference type="InterPro" id="IPR001508">
    <property type="entry name" value="Iono_Glu_rcpt_met"/>
</dbReference>
<feature type="binding site" evidence="17">
    <location>
        <position position="674"/>
    </location>
    <ligand>
        <name>L-glutamate</name>
        <dbReference type="ChEBI" id="CHEBI:29985"/>
    </ligand>
</feature>
<evidence type="ECO:0000256" key="2">
    <source>
        <dbReference type="ARBA" id="ARBA00022448"/>
    </source>
</evidence>
<feature type="binding site" evidence="17">
    <location>
        <position position="464"/>
    </location>
    <ligand>
        <name>L-glutamate</name>
        <dbReference type="ChEBI" id="CHEBI:29985"/>
    </ligand>
</feature>
<keyword evidence="10 20" id="KW-0472">Membrane</keyword>
<dbReference type="FunFam" id="3.40.190.10:FF:000155">
    <property type="entry name" value="Glutamate receptor ionotropic, NMDA 2B"/>
    <property type="match status" value="1"/>
</dbReference>
<dbReference type="Pfam" id="PF01094">
    <property type="entry name" value="ANF_receptor"/>
    <property type="match status" value="1"/>
</dbReference>
<dbReference type="GO" id="GO:0038023">
    <property type="term" value="F:signaling receptor activity"/>
    <property type="evidence" value="ECO:0007669"/>
    <property type="project" value="InterPro"/>
</dbReference>
<evidence type="ECO:0000256" key="10">
    <source>
        <dbReference type="ARBA" id="ARBA00023136"/>
    </source>
</evidence>
<dbReference type="PANTHER" id="PTHR18966">
    <property type="entry name" value="IONOTROPIC GLUTAMATE RECEPTOR"/>
    <property type="match status" value="1"/>
</dbReference>
<keyword evidence="13" id="KW-0628">Postsynaptic cell membrane</keyword>
<feature type="transmembrane region" description="Helical" evidence="20">
    <location>
        <begin position="755"/>
        <end position="780"/>
    </location>
</feature>
<feature type="binding site" evidence="17">
    <location>
        <position position="633"/>
    </location>
    <ligand>
        <name>L-glutamate</name>
        <dbReference type="ChEBI" id="CHEBI:29985"/>
    </ligand>
</feature>
<evidence type="ECO:0000256" key="7">
    <source>
        <dbReference type="ARBA" id="ARBA00022989"/>
    </source>
</evidence>
<evidence type="ECO:0000259" key="21">
    <source>
        <dbReference type="SMART" id="SM00079"/>
    </source>
</evidence>
<dbReference type="STRING" id="225164.V3Z2U5"/>
<keyword evidence="14" id="KW-1071">Ligand-gated ion channel</keyword>
<sequence length="865" mass="98072">MTLLKQDSPKEILGSFCDEIFPSNTTTILHINNPMSIRRRPAASQYVKSLGVYFGIPLITWDAEDSGGSTNRIESRTLQIAPTIHHQTKAMFSLLQRYNWTLFSIVTSKTAGHLDFISSLRALAKSTNKQTTIEVVTHIILRDTKNATESKAALSQLTKFDSRVILLHANSLESKYIMDYAHELGIAGQEFVWILSQTAIPTATYAPRSFHYGLLGISYDHGKEAMIEAIKMGTTIWINALNNLATTRGLHTKYKMSPNLSCEGIGKMFWKNGSVFYNYLKNVTVAGPPSISFNESGILMTTDLQILNIQRRDGNKRMWEQVGSWTNKGLIMKDITWPGEAAAPPRGKPERKFVRVLTLHENPYVIYEEPKDGECSRSQAPCHVYERDENKNRLSNDTIMKCCVGLSIDLLRILSTELDFDYELKEVEDGQWGAFNPKWNGLPKALADGKGDWVVTSLKINPERNTIVDFSVPYLETGITIIVAIREGAISATAFLEPYDYPSWTLILVFSVHATGASIFIFEWLSPYGLNQGQTTLREHKFSLFRSFWLIWAMLFSAAVSTDTPRGVSSRFLANMWALFALVFLASYTANLAAFMITKEEYYDLSGIQDYRLKNPHALKPPFKYATIPSGSTETNIKKNHPDMYAYMKRYNVPTVEDGIMALKKQEIQAFIYDATVLEYLAGKDKGCRLITVGKWYAMTGYGIAFPYGSPWKDKINKVLLQLQDMGEMERLQKYWLSGACNKKKKRKGIKSHTLGILNFTSAFILLALGMMLGAILLGLEHCYFRFGRSKLKKWDKCGCCTLVSLSMGKSLTFEQSVLEAIQSHRKRRCKDPLCETQLWKIKHELDLALLKIDRLEDKRYVFCL</sequence>
<dbReference type="OMA" id="TVSNAMF"/>
<evidence type="ECO:0000256" key="4">
    <source>
        <dbReference type="ARBA" id="ARBA00022692"/>
    </source>
</evidence>
<dbReference type="GeneID" id="20233168"/>
<evidence type="ECO:0000313" key="23">
    <source>
        <dbReference type="EMBL" id="ESO84923.1"/>
    </source>
</evidence>
<proteinExistence type="predicted"/>
<dbReference type="RefSeq" id="XP_009064312.1">
    <property type="nucleotide sequence ID" value="XM_009066064.1"/>
</dbReference>
<evidence type="ECO:0000256" key="17">
    <source>
        <dbReference type="PIRSR" id="PIRSR601508-1"/>
    </source>
</evidence>
<evidence type="ECO:0000256" key="1">
    <source>
        <dbReference type="ARBA" id="ARBA00004651"/>
    </source>
</evidence>
<evidence type="ECO:0000256" key="8">
    <source>
        <dbReference type="ARBA" id="ARBA00023018"/>
    </source>
</evidence>
<feature type="domain" description="Ionotropic glutamate receptor L-glutamate and glycine-binding" evidence="22">
    <location>
        <begin position="396"/>
        <end position="448"/>
    </location>
</feature>
<evidence type="ECO:0000256" key="12">
    <source>
        <dbReference type="ARBA" id="ARBA00023180"/>
    </source>
</evidence>
<dbReference type="Pfam" id="PF00060">
    <property type="entry name" value="Lig_chan"/>
    <property type="match status" value="1"/>
</dbReference>
<keyword evidence="7 20" id="KW-1133">Transmembrane helix</keyword>
<dbReference type="Proteomes" id="UP000030746">
    <property type="component" value="Unassembled WGS sequence"/>
</dbReference>
<dbReference type="SMART" id="SM00918">
    <property type="entry name" value="Lig_chan-Glu_bd"/>
    <property type="match status" value="1"/>
</dbReference>
<evidence type="ECO:0000256" key="5">
    <source>
        <dbReference type="ARBA" id="ARBA00022723"/>
    </source>
</evidence>
<gene>
    <name evidence="23" type="ORF">LOTGIDRAFT_131225</name>
</gene>
<dbReference type="CTD" id="20233168"/>
<evidence type="ECO:0000256" key="6">
    <source>
        <dbReference type="ARBA" id="ARBA00022833"/>
    </source>
</evidence>
<evidence type="ECO:0000256" key="19">
    <source>
        <dbReference type="PIRSR" id="PIRSR601508-3"/>
    </source>
</evidence>
<dbReference type="InterPro" id="IPR028082">
    <property type="entry name" value="Peripla_BP_I"/>
</dbReference>
<feature type="disulfide bond" evidence="19">
    <location>
        <begin position="17"/>
        <end position="262"/>
    </location>
</feature>
<dbReference type="OrthoDB" id="5984008at2759"/>
<feature type="domain" description="Ionotropic glutamate receptor C-terminal" evidence="21">
    <location>
        <begin position="393"/>
        <end position="739"/>
    </location>
</feature>
<dbReference type="GO" id="GO:0015276">
    <property type="term" value="F:ligand-gated monoatomic ion channel activity"/>
    <property type="evidence" value="ECO:0007669"/>
    <property type="project" value="InterPro"/>
</dbReference>
<dbReference type="SMART" id="SM00079">
    <property type="entry name" value="PBPe"/>
    <property type="match status" value="1"/>
</dbReference>
<feature type="transmembrane region" description="Helical" evidence="20">
    <location>
        <begin position="543"/>
        <end position="560"/>
    </location>
</feature>
<name>V3Z2U5_LOTGI</name>
<keyword evidence="11" id="KW-0675">Receptor</keyword>
<feature type="binding site" evidence="17">
    <location>
        <position position="632"/>
    </location>
    <ligand>
        <name>L-glutamate</name>
        <dbReference type="ChEBI" id="CHEBI:29985"/>
    </ligand>
</feature>
<evidence type="ECO:0000256" key="14">
    <source>
        <dbReference type="ARBA" id="ARBA00023286"/>
    </source>
</evidence>